<evidence type="ECO:0000313" key="1">
    <source>
        <dbReference type="EMBL" id="OWM71066.1"/>
    </source>
</evidence>
<dbReference type="AlphaFoldDB" id="A0A218WEF2"/>
<name>A0A218WEF2_PUNGR</name>
<gene>
    <name evidence="1" type="ORF">CDL15_Pgr011193</name>
</gene>
<sequence>MAWAGNESGCQVHSLAKSRKGAHAAISKVKFAEHVLVGLLVCQPMVAAPGQSGTVDADEGDVRLMLQSQAWGLKVKPKLCPLALH</sequence>
<reference evidence="2" key="1">
    <citation type="journal article" date="2017" name="Plant J.">
        <title>The pomegranate (Punica granatum L.) genome and the genomics of punicalagin biosynthesis.</title>
        <authorList>
            <person name="Qin G."/>
            <person name="Xu C."/>
            <person name="Ming R."/>
            <person name="Tang H."/>
            <person name="Guyot R."/>
            <person name="Kramer E.M."/>
            <person name="Hu Y."/>
            <person name="Yi X."/>
            <person name="Qi Y."/>
            <person name="Xu X."/>
            <person name="Gao Z."/>
            <person name="Pan H."/>
            <person name="Jian J."/>
            <person name="Tian Y."/>
            <person name="Yue Z."/>
            <person name="Xu Y."/>
        </authorList>
    </citation>
    <scope>NUCLEOTIDE SEQUENCE [LARGE SCALE GENOMIC DNA]</scope>
    <source>
        <strain evidence="2">cv. Dabenzi</strain>
    </source>
</reference>
<comment type="caution">
    <text evidence="1">The sequence shown here is derived from an EMBL/GenBank/DDBJ whole genome shotgun (WGS) entry which is preliminary data.</text>
</comment>
<dbReference type="Proteomes" id="UP000197138">
    <property type="component" value="Unassembled WGS sequence"/>
</dbReference>
<evidence type="ECO:0000313" key="2">
    <source>
        <dbReference type="Proteomes" id="UP000197138"/>
    </source>
</evidence>
<accession>A0A218WEF2</accession>
<organism evidence="1 2">
    <name type="scientific">Punica granatum</name>
    <name type="common">Pomegranate</name>
    <dbReference type="NCBI Taxonomy" id="22663"/>
    <lineage>
        <taxon>Eukaryota</taxon>
        <taxon>Viridiplantae</taxon>
        <taxon>Streptophyta</taxon>
        <taxon>Embryophyta</taxon>
        <taxon>Tracheophyta</taxon>
        <taxon>Spermatophyta</taxon>
        <taxon>Magnoliopsida</taxon>
        <taxon>eudicotyledons</taxon>
        <taxon>Gunneridae</taxon>
        <taxon>Pentapetalae</taxon>
        <taxon>rosids</taxon>
        <taxon>malvids</taxon>
        <taxon>Myrtales</taxon>
        <taxon>Lythraceae</taxon>
        <taxon>Punica</taxon>
    </lineage>
</organism>
<protein>
    <submittedName>
        <fullName evidence="1">Uncharacterized protein</fullName>
    </submittedName>
</protein>
<dbReference type="EMBL" id="MTKT01004486">
    <property type="protein sequence ID" value="OWM71066.1"/>
    <property type="molecule type" value="Genomic_DNA"/>
</dbReference>
<proteinExistence type="predicted"/>